<keyword evidence="4" id="KW-1185">Reference proteome</keyword>
<dbReference type="InterPro" id="IPR012373">
    <property type="entry name" value="Ferrdict_sens_TM"/>
</dbReference>
<feature type="domain" description="FecR protein" evidence="2">
    <location>
        <begin position="77"/>
        <end position="167"/>
    </location>
</feature>
<gene>
    <name evidence="3" type="ORF">FHT02_003797</name>
</gene>
<dbReference type="PANTHER" id="PTHR30273:SF2">
    <property type="entry name" value="PROTEIN FECR"/>
    <property type="match status" value="1"/>
</dbReference>
<dbReference type="PIRSF" id="PIRSF018266">
    <property type="entry name" value="FecR"/>
    <property type="match status" value="1"/>
</dbReference>
<feature type="transmembrane region" description="Helical" evidence="1">
    <location>
        <begin position="51"/>
        <end position="69"/>
    </location>
</feature>
<evidence type="ECO:0000256" key="1">
    <source>
        <dbReference type="SAM" id="Phobius"/>
    </source>
</evidence>
<evidence type="ECO:0000313" key="3">
    <source>
        <dbReference type="EMBL" id="MBB5712537.1"/>
    </source>
</evidence>
<sequence length="296" mass="31909">MDAWLRRDPRHAGALLRAMAGLSAVERALTSDMSERSTRSSLPARPNRRRVIAAAGGAIAATVAGTFGWQRLGGRYVTTSRGEIRRLPLEDGSIATINTGSELRISLNPAGRRIELARGQAWFQVAKDRTRPFIVDAGIAQARAIGTAFSVVRGEDGVQVAVTEGTVAVWPSGSDGLMAILKAGQFANFRAPAAAPVVGSAPDEIERALAWRNGEISLENETLSHAIEQFNRYNSQRLVLTDPSLADERLVGLFKIDKPEDFATMLSTSLDVEVTVSPAEIRIARKIDAPADGKRR</sequence>
<evidence type="ECO:0000313" key="4">
    <source>
        <dbReference type="Proteomes" id="UP000527143"/>
    </source>
</evidence>
<name>A0A840YS90_9SPHN</name>
<dbReference type="RefSeq" id="WP_246352526.1">
    <property type="nucleotide sequence ID" value="NZ_JACIJF010000019.1"/>
</dbReference>
<proteinExistence type="predicted"/>
<dbReference type="Gene3D" id="2.60.120.1440">
    <property type="match status" value="1"/>
</dbReference>
<keyword evidence="1 3" id="KW-0812">Transmembrane</keyword>
<comment type="caution">
    <text evidence="3">The sequence shown here is derived from an EMBL/GenBank/DDBJ whole genome shotgun (WGS) entry which is preliminary data.</text>
</comment>
<keyword evidence="1" id="KW-0472">Membrane</keyword>
<dbReference type="Gene3D" id="3.55.50.30">
    <property type="match status" value="1"/>
</dbReference>
<dbReference type="InterPro" id="IPR006860">
    <property type="entry name" value="FecR"/>
</dbReference>
<protein>
    <submittedName>
        <fullName evidence="3">Transmembrane sensor</fullName>
    </submittedName>
</protein>
<dbReference type="PANTHER" id="PTHR30273">
    <property type="entry name" value="PERIPLASMIC SIGNAL SENSOR AND SIGMA FACTOR ACTIVATOR FECR-RELATED"/>
    <property type="match status" value="1"/>
</dbReference>
<keyword evidence="1" id="KW-1133">Transmembrane helix</keyword>
<accession>A0A840YS90</accession>
<reference evidence="3 4" key="1">
    <citation type="submission" date="2020-08" db="EMBL/GenBank/DDBJ databases">
        <title>Genomic Encyclopedia of Type Strains, Phase IV (KMG-IV): sequencing the most valuable type-strain genomes for metagenomic binning, comparative biology and taxonomic classification.</title>
        <authorList>
            <person name="Goeker M."/>
        </authorList>
    </citation>
    <scope>NUCLEOTIDE SEQUENCE [LARGE SCALE GENOMIC DNA]</scope>
    <source>
        <strain evidence="3 4">DSM 26736</strain>
    </source>
</reference>
<dbReference type="Proteomes" id="UP000527143">
    <property type="component" value="Unassembled WGS sequence"/>
</dbReference>
<evidence type="ECO:0000259" key="2">
    <source>
        <dbReference type="Pfam" id="PF04773"/>
    </source>
</evidence>
<dbReference type="GO" id="GO:0016989">
    <property type="term" value="F:sigma factor antagonist activity"/>
    <property type="evidence" value="ECO:0007669"/>
    <property type="project" value="TreeGrafter"/>
</dbReference>
<dbReference type="Pfam" id="PF04773">
    <property type="entry name" value="FecR"/>
    <property type="match status" value="1"/>
</dbReference>
<dbReference type="EMBL" id="JACIJF010000019">
    <property type="protein sequence ID" value="MBB5712537.1"/>
    <property type="molecule type" value="Genomic_DNA"/>
</dbReference>
<dbReference type="AlphaFoldDB" id="A0A840YS90"/>
<organism evidence="3 4">
    <name type="scientific">Sphingomonas xinjiangensis</name>
    <dbReference type="NCBI Taxonomy" id="643568"/>
    <lineage>
        <taxon>Bacteria</taxon>
        <taxon>Pseudomonadati</taxon>
        <taxon>Pseudomonadota</taxon>
        <taxon>Alphaproteobacteria</taxon>
        <taxon>Sphingomonadales</taxon>
        <taxon>Sphingomonadaceae</taxon>
        <taxon>Sphingomonas</taxon>
    </lineage>
</organism>